<gene>
    <name evidence="6" type="ORF">K7472_06545</name>
</gene>
<dbReference type="PROSITE" id="PS50995">
    <property type="entry name" value="HTH_MARR_2"/>
    <property type="match status" value="1"/>
</dbReference>
<dbReference type="InterPro" id="IPR036390">
    <property type="entry name" value="WH_DNA-bd_sf"/>
</dbReference>
<evidence type="ECO:0000313" key="6">
    <source>
        <dbReference type="EMBL" id="MBY8884502.1"/>
    </source>
</evidence>
<keyword evidence="3" id="KW-0804">Transcription</keyword>
<dbReference type="Gene3D" id="1.10.10.10">
    <property type="entry name" value="Winged helix-like DNA-binding domain superfamily/Winged helix DNA-binding domain"/>
    <property type="match status" value="1"/>
</dbReference>
<dbReference type="InterPro" id="IPR039422">
    <property type="entry name" value="MarR/SlyA-like"/>
</dbReference>
<dbReference type="InterPro" id="IPR036388">
    <property type="entry name" value="WH-like_DNA-bd_sf"/>
</dbReference>
<keyword evidence="7" id="KW-1185">Reference proteome</keyword>
<proteinExistence type="predicted"/>
<reference evidence="6 7" key="1">
    <citation type="submission" date="2021-08" db="EMBL/GenBank/DDBJ databases">
        <title>Streptomyces sp. PTM05 isolated from lichen.</title>
        <authorList>
            <person name="Somphong A."/>
            <person name="Phongsopitanun W."/>
            <person name="Tanasupawat S."/>
        </authorList>
    </citation>
    <scope>NUCLEOTIDE SEQUENCE [LARGE SCALE GENOMIC DNA]</scope>
    <source>
        <strain evidence="6 7">Ptm05</strain>
    </source>
</reference>
<keyword evidence="1" id="KW-0805">Transcription regulation</keyword>
<dbReference type="Proteomes" id="UP001198565">
    <property type="component" value="Unassembled WGS sequence"/>
</dbReference>
<comment type="caution">
    <text evidence="6">The sequence shown here is derived from an EMBL/GenBank/DDBJ whole genome shotgun (WGS) entry which is preliminary data.</text>
</comment>
<dbReference type="EMBL" id="JAINVZ010000003">
    <property type="protein sequence ID" value="MBY8884502.1"/>
    <property type="molecule type" value="Genomic_DNA"/>
</dbReference>
<dbReference type="SMART" id="SM00347">
    <property type="entry name" value="HTH_MARR"/>
    <property type="match status" value="1"/>
</dbReference>
<dbReference type="PRINTS" id="PR00598">
    <property type="entry name" value="HTHMARR"/>
</dbReference>
<dbReference type="Pfam" id="PF01047">
    <property type="entry name" value="MarR"/>
    <property type="match status" value="1"/>
</dbReference>
<dbReference type="InterPro" id="IPR023187">
    <property type="entry name" value="Tscrpt_reg_MarR-type_CS"/>
</dbReference>
<feature type="domain" description="HTH marR-type" evidence="5">
    <location>
        <begin position="35"/>
        <end position="165"/>
    </location>
</feature>
<organism evidence="6 7">
    <name type="scientific">Streptantibioticus parmotrematis</name>
    <dbReference type="NCBI Taxonomy" id="2873249"/>
    <lineage>
        <taxon>Bacteria</taxon>
        <taxon>Bacillati</taxon>
        <taxon>Actinomycetota</taxon>
        <taxon>Actinomycetes</taxon>
        <taxon>Kitasatosporales</taxon>
        <taxon>Streptomycetaceae</taxon>
        <taxon>Streptantibioticus</taxon>
    </lineage>
</organism>
<evidence type="ECO:0000256" key="2">
    <source>
        <dbReference type="ARBA" id="ARBA00023125"/>
    </source>
</evidence>
<keyword evidence="2" id="KW-0238">DNA-binding</keyword>
<dbReference type="SUPFAM" id="SSF46785">
    <property type="entry name" value="Winged helix' DNA-binding domain"/>
    <property type="match status" value="1"/>
</dbReference>
<evidence type="ECO:0000259" key="5">
    <source>
        <dbReference type="PROSITE" id="PS50995"/>
    </source>
</evidence>
<dbReference type="PANTHER" id="PTHR33164">
    <property type="entry name" value="TRANSCRIPTIONAL REGULATOR, MARR FAMILY"/>
    <property type="match status" value="1"/>
</dbReference>
<dbReference type="PANTHER" id="PTHR33164:SF57">
    <property type="entry name" value="MARR-FAMILY TRANSCRIPTIONAL REGULATOR"/>
    <property type="match status" value="1"/>
</dbReference>
<evidence type="ECO:0000313" key="7">
    <source>
        <dbReference type="Proteomes" id="UP001198565"/>
    </source>
</evidence>
<sequence>MGKGTVHGEDQARAPGTATITAEQGPPVATAAEAASGLGSEIVRFTRLIAAWKHKAKNEPGAADRVLLARLVLGGERRATDLAADAFLDLSTVSRQVRSLVERGLVERHPDPEDRRGSLLTATEAGREAFEHYRRQRDAELAALLEPWPAEDRYQLIRLLARLNDDLVEQQHARHCPGGHTGTAAKQGETQR</sequence>
<feature type="region of interest" description="Disordered" evidence="4">
    <location>
        <begin position="1"/>
        <end position="25"/>
    </location>
</feature>
<evidence type="ECO:0000256" key="4">
    <source>
        <dbReference type="SAM" id="MobiDB-lite"/>
    </source>
</evidence>
<feature type="compositionally biased region" description="Basic and acidic residues" evidence="4">
    <location>
        <begin position="1"/>
        <end position="12"/>
    </location>
</feature>
<evidence type="ECO:0000256" key="1">
    <source>
        <dbReference type="ARBA" id="ARBA00023015"/>
    </source>
</evidence>
<name>A0ABS7QMT9_9ACTN</name>
<protein>
    <submittedName>
        <fullName evidence="6">MarR family transcriptional regulator</fullName>
    </submittedName>
</protein>
<dbReference type="PROSITE" id="PS01117">
    <property type="entry name" value="HTH_MARR_1"/>
    <property type="match status" value="1"/>
</dbReference>
<accession>A0ABS7QMT9</accession>
<feature type="region of interest" description="Disordered" evidence="4">
    <location>
        <begin position="173"/>
        <end position="192"/>
    </location>
</feature>
<dbReference type="InterPro" id="IPR000835">
    <property type="entry name" value="HTH_MarR-typ"/>
</dbReference>
<evidence type="ECO:0000256" key="3">
    <source>
        <dbReference type="ARBA" id="ARBA00023163"/>
    </source>
</evidence>
<dbReference type="RefSeq" id="WP_222974947.1">
    <property type="nucleotide sequence ID" value="NZ_JAINVZ010000003.1"/>
</dbReference>